<dbReference type="GO" id="GO:0051087">
    <property type="term" value="F:protein-folding chaperone binding"/>
    <property type="evidence" value="ECO:0007669"/>
    <property type="project" value="TreeGrafter"/>
</dbReference>
<evidence type="ECO:0000313" key="5">
    <source>
        <dbReference type="Proteomes" id="UP000243686"/>
    </source>
</evidence>
<dbReference type="SUPFAM" id="SSF54236">
    <property type="entry name" value="Ubiquitin-like"/>
    <property type="match status" value="1"/>
</dbReference>
<dbReference type="Gene3D" id="3.10.20.90">
    <property type="entry name" value="Phosphatidylinositol 3-kinase Catalytic Subunit, Chain A, domain 1"/>
    <property type="match status" value="1"/>
</dbReference>
<dbReference type="GO" id="GO:0071816">
    <property type="term" value="P:tail-anchored membrane protein insertion into ER membrane"/>
    <property type="evidence" value="ECO:0007669"/>
    <property type="project" value="TreeGrafter"/>
</dbReference>
<reference evidence="4 5" key="1">
    <citation type="submission" date="2015-03" db="EMBL/GenBank/DDBJ databases">
        <title>Draft genome of the nematode, Opisthorchis viverrini.</title>
        <authorList>
            <person name="Mitreva M."/>
        </authorList>
    </citation>
    <scope>NUCLEOTIDE SEQUENCE [LARGE SCALE GENOMIC DNA]</scope>
    <source>
        <strain evidence="4">Khon Kaen</strain>
    </source>
</reference>
<dbReference type="CDD" id="cd17039">
    <property type="entry name" value="Ubl_ubiquitin_like"/>
    <property type="match status" value="1"/>
</dbReference>
<dbReference type="InterPro" id="IPR047154">
    <property type="entry name" value="UBL4A-like"/>
</dbReference>
<gene>
    <name evidence="4" type="ORF">X801_08050</name>
</gene>
<protein>
    <recommendedName>
        <fullName evidence="3">Ubiquitin-like domain-containing protein</fullName>
    </recommendedName>
</protein>
<dbReference type="EMBL" id="KV898608">
    <property type="protein sequence ID" value="OON16140.1"/>
    <property type="molecule type" value="Genomic_DNA"/>
</dbReference>
<dbReference type="AlphaFoldDB" id="A0A1S8WNR7"/>
<keyword evidence="2" id="KW-0963">Cytoplasm</keyword>
<sequence>MKLRIKPLTKPEQSVEVSSNATTSDLFEAVHSAFGVDPAGQRLVFKGCPLLGTLFSHSSPTINLDKSRLVSQYGIRDGDKLTLVIKQVSVPDSFQERRPSFETLLRNHLAHTYSDREVEVIVSKFMHILFTRINAMSLNDIERLAEIWKHSDG</sequence>
<dbReference type="InterPro" id="IPR000626">
    <property type="entry name" value="Ubiquitin-like_dom"/>
</dbReference>
<keyword evidence="5" id="KW-1185">Reference proteome</keyword>
<proteinExistence type="predicted"/>
<comment type="subcellular location">
    <subcellularLocation>
        <location evidence="1">Cytoplasm</location>
        <location evidence="1">Cytosol</location>
    </subcellularLocation>
</comment>
<name>A0A1S8WNR7_OPIVI</name>
<accession>A0A1S8WNR7</accession>
<evidence type="ECO:0000259" key="3">
    <source>
        <dbReference type="PROSITE" id="PS50053"/>
    </source>
</evidence>
<dbReference type="Proteomes" id="UP000243686">
    <property type="component" value="Unassembled WGS sequence"/>
</dbReference>
<organism evidence="4 5">
    <name type="scientific">Opisthorchis viverrini</name>
    <name type="common">Southeast Asian liver fluke</name>
    <dbReference type="NCBI Taxonomy" id="6198"/>
    <lineage>
        <taxon>Eukaryota</taxon>
        <taxon>Metazoa</taxon>
        <taxon>Spiralia</taxon>
        <taxon>Lophotrochozoa</taxon>
        <taxon>Platyhelminthes</taxon>
        <taxon>Trematoda</taxon>
        <taxon>Digenea</taxon>
        <taxon>Opisthorchiida</taxon>
        <taxon>Opisthorchiata</taxon>
        <taxon>Opisthorchiidae</taxon>
        <taxon>Opisthorchis</taxon>
    </lineage>
</organism>
<dbReference type="PANTHER" id="PTHR46555">
    <property type="entry name" value="UBIQUITIN-LIKE PROTEIN 4A"/>
    <property type="match status" value="1"/>
</dbReference>
<dbReference type="GO" id="GO:0006620">
    <property type="term" value="P:post-translational protein targeting to endoplasmic reticulum membrane"/>
    <property type="evidence" value="ECO:0007669"/>
    <property type="project" value="InterPro"/>
</dbReference>
<evidence type="ECO:0000256" key="2">
    <source>
        <dbReference type="ARBA" id="ARBA00022490"/>
    </source>
</evidence>
<dbReference type="PROSITE" id="PS50053">
    <property type="entry name" value="UBIQUITIN_2"/>
    <property type="match status" value="1"/>
</dbReference>
<feature type="domain" description="Ubiquitin-like" evidence="3">
    <location>
        <begin position="1"/>
        <end position="87"/>
    </location>
</feature>
<dbReference type="InterPro" id="IPR029071">
    <property type="entry name" value="Ubiquitin-like_domsf"/>
</dbReference>
<evidence type="ECO:0000256" key="1">
    <source>
        <dbReference type="ARBA" id="ARBA00004514"/>
    </source>
</evidence>
<dbReference type="PANTHER" id="PTHR46555:SF1">
    <property type="entry name" value="UBIQUITIN-LIKE PROTEIN 4A"/>
    <property type="match status" value="1"/>
</dbReference>
<evidence type="ECO:0000313" key="4">
    <source>
        <dbReference type="EMBL" id="OON16140.1"/>
    </source>
</evidence>
<dbReference type="GO" id="GO:0071818">
    <property type="term" value="C:BAT3 complex"/>
    <property type="evidence" value="ECO:0007669"/>
    <property type="project" value="TreeGrafter"/>
</dbReference>